<sequence>MSAEAGNPFGRVAVAVMIAVGVFAFAAFFVLSAYAPALRSGKDGGTHALSTGATGFAALADLAERSGHRVLRSRSPLDARDEGLLVLTPRGLYGTQEVPGGGPVLVVLPKWSTFPHAEHPGWVGLVRPYRRGTLTLSVHGHELKLTVGEEAEEERAADAEEAAPAEDGEPEEEAHKGFGLTLPERSDAPLLAGSAPGPAPPARLSRVRSLQTVSGFYLSPVWTDEDGAIVLGRVSFPGDHGVRLPSREALEDGTLLSDVYVLSDPDLLNTQGLASRPNALAALSLLGALAGEDAILFDLTLHGFGRPRNLLTLALEPPFLGATLAGLVVAALAGWQAAIRFGPPLVRGRSFALGKTALVDSAATLLASSGKDLTLGPRYAALARRRIARRLGASEDRVDEAAARATGRTDLPNISAAAHDARDAPTLLRAARRLFAFEKDLT</sequence>
<name>A0A840I2M9_9PROT</name>
<evidence type="ECO:0000313" key="4">
    <source>
        <dbReference type="Proteomes" id="UP000563524"/>
    </source>
</evidence>
<evidence type="ECO:0000313" key="3">
    <source>
        <dbReference type="EMBL" id="MBB4658997.1"/>
    </source>
</evidence>
<comment type="caution">
    <text evidence="3">The sequence shown here is derived from an EMBL/GenBank/DDBJ whole genome shotgun (WGS) entry which is preliminary data.</text>
</comment>
<reference evidence="3 4" key="1">
    <citation type="submission" date="2020-08" db="EMBL/GenBank/DDBJ databases">
        <title>Genomic Encyclopedia of Type Strains, Phase IV (KMG-IV): sequencing the most valuable type-strain genomes for metagenomic binning, comparative biology and taxonomic classification.</title>
        <authorList>
            <person name="Goeker M."/>
        </authorList>
    </citation>
    <scope>NUCLEOTIDE SEQUENCE [LARGE SCALE GENOMIC DNA]</scope>
    <source>
        <strain evidence="3 4">DSM 102850</strain>
    </source>
</reference>
<protein>
    <recommendedName>
        <fullName evidence="5">DUF4350 domain-containing protein</fullName>
    </recommendedName>
</protein>
<feature type="compositionally biased region" description="Acidic residues" evidence="1">
    <location>
        <begin position="149"/>
        <end position="172"/>
    </location>
</feature>
<proteinExistence type="predicted"/>
<dbReference type="Proteomes" id="UP000563524">
    <property type="component" value="Unassembled WGS sequence"/>
</dbReference>
<feature type="region of interest" description="Disordered" evidence="1">
    <location>
        <begin position="148"/>
        <end position="203"/>
    </location>
</feature>
<organism evidence="3 4">
    <name type="scientific">Parvularcula dongshanensis</name>
    <dbReference type="NCBI Taxonomy" id="1173995"/>
    <lineage>
        <taxon>Bacteria</taxon>
        <taxon>Pseudomonadati</taxon>
        <taxon>Pseudomonadota</taxon>
        <taxon>Alphaproteobacteria</taxon>
        <taxon>Parvularculales</taxon>
        <taxon>Parvularculaceae</taxon>
        <taxon>Parvularcula</taxon>
    </lineage>
</organism>
<keyword evidence="4" id="KW-1185">Reference proteome</keyword>
<evidence type="ECO:0008006" key="5">
    <source>
        <dbReference type="Google" id="ProtNLM"/>
    </source>
</evidence>
<feature type="transmembrane region" description="Helical" evidence="2">
    <location>
        <begin position="12"/>
        <end position="34"/>
    </location>
</feature>
<gene>
    <name evidence="3" type="ORF">GGQ59_001511</name>
</gene>
<evidence type="ECO:0000256" key="1">
    <source>
        <dbReference type="SAM" id="MobiDB-lite"/>
    </source>
</evidence>
<accession>A0A840I2M9</accession>
<dbReference type="RefSeq" id="WP_183817162.1">
    <property type="nucleotide sequence ID" value="NZ_JACHOB010000002.1"/>
</dbReference>
<keyword evidence="2" id="KW-1133">Transmembrane helix</keyword>
<keyword evidence="2" id="KW-0472">Membrane</keyword>
<keyword evidence="2" id="KW-0812">Transmembrane</keyword>
<dbReference type="EMBL" id="JACHOB010000002">
    <property type="protein sequence ID" value="MBB4658997.1"/>
    <property type="molecule type" value="Genomic_DNA"/>
</dbReference>
<evidence type="ECO:0000256" key="2">
    <source>
        <dbReference type="SAM" id="Phobius"/>
    </source>
</evidence>
<dbReference type="AlphaFoldDB" id="A0A840I2M9"/>